<geneLocation type="plasmid" evidence="2">
    <name>pLaw1</name>
</geneLocation>
<accession>Q1MP32</accession>
<reference evidence="1 2" key="1">
    <citation type="submission" date="2005-11" db="EMBL/GenBank/DDBJ databases">
        <title>The complete genome sequence of Lawsonia intracellularis: the causative agent of proliferative enteropathy.</title>
        <authorList>
            <person name="Kaur K."/>
            <person name="Zhang Q."/>
            <person name="Beckler D."/>
            <person name="Munir S."/>
            <person name="Li L."/>
            <person name="Kinsley K."/>
            <person name="Herron L."/>
            <person name="Peterson A."/>
            <person name="May B."/>
            <person name="Singh S."/>
            <person name="Gebhart C."/>
            <person name="Kapur V."/>
        </authorList>
    </citation>
    <scope>NUCLEOTIDE SEQUENCE [LARGE SCALE GENOMIC DNA]</scope>
    <source>
        <strain evidence="1 2">PHE/MN1-00</strain>
        <plasmid evidence="2">pLaw1</plasmid>
    </source>
</reference>
<protein>
    <submittedName>
        <fullName evidence="1">Uncharacterized protein</fullName>
    </submittedName>
</protein>
<evidence type="ECO:0000313" key="2">
    <source>
        <dbReference type="Proteomes" id="UP000002430"/>
    </source>
</evidence>
<dbReference type="EMBL" id="AM180253">
    <property type="protein sequence ID" value="CAJ53925.1"/>
    <property type="molecule type" value="Genomic_DNA"/>
</dbReference>
<keyword evidence="2" id="KW-1185">Reference proteome</keyword>
<keyword evidence="1" id="KW-0614">Plasmid</keyword>
<dbReference type="KEGG" id="lip:LIA002"/>
<dbReference type="Proteomes" id="UP000002430">
    <property type="component" value="Plasmid 1"/>
</dbReference>
<organism evidence="1 2">
    <name type="scientific">Lawsonia intracellularis (strain PHE/MN1-00)</name>
    <dbReference type="NCBI Taxonomy" id="363253"/>
    <lineage>
        <taxon>Bacteria</taxon>
        <taxon>Pseudomonadati</taxon>
        <taxon>Thermodesulfobacteriota</taxon>
        <taxon>Desulfovibrionia</taxon>
        <taxon>Desulfovibrionales</taxon>
        <taxon>Desulfovibrionaceae</taxon>
        <taxon>Lawsonia</taxon>
    </lineage>
</organism>
<dbReference type="AlphaFoldDB" id="Q1MP32"/>
<gene>
    <name evidence="1" type="ordered locus">LIA002</name>
</gene>
<dbReference type="OrthoDB" id="9814830at2"/>
<sequence length="118" mass="13253">MLALTPMGLKICRGNPLYPDHVVYLGAITAEIQPNEKISVTIARFESQYNITPKFLIAPDKGIFIAPNITPGELSMIEAIAQMTVRVPDNTTLRQLEQKDIHILAHWDVETKRKSLDN</sequence>
<evidence type="ECO:0000313" key="1">
    <source>
        <dbReference type="EMBL" id="CAJ53925.1"/>
    </source>
</evidence>
<dbReference type="HOGENOM" id="CLU_2070137_0_0_7"/>
<name>Q1MP32_LAWIP</name>
<dbReference type="RefSeq" id="WP_011527268.1">
    <property type="nucleotide sequence ID" value="NC_008012.1"/>
</dbReference>
<proteinExistence type="predicted"/>